<evidence type="ECO:0000259" key="8">
    <source>
        <dbReference type="PROSITE" id="PS51754"/>
    </source>
</evidence>
<keyword evidence="5 6" id="KW-0539">Nucleus</keyword>
<feature type="compositionally biased region" description="Basic and acidic residues" evidence="7">
    <location>
        <begin position="99"/>
        <end position="108"/>
    </location>
</feature>
<dbReference type="PROSITE" id="PS51754">
    <property type="entry name" value="OVATE"/>
    <property type="match status" value="1"/>
</dbReference>
<proteinExistence type="predicted"/>
<evidence type="ECO:0000256" key="2">
    <source>
        <dbReference type="ARBA" id="ARBA00022491"/>
    </source>
</evidence>
<protein>
    <recommendedName>
        <fullName evidence="6">Transcription repressor</fullName>
    </recommendedName>
    <alternativeName>
        <fullName evidence="6">Ovate family protein</fullName>
    </alternativeName>
</protein>
<feature type="region of interest" description="Disordered" evidence="7">
    <location>
        <begin position="77"/>
        <end position="149"/>
    </location>
</feature>
<dbReference type="PANTHER" id="PTHR33057">
    <property type="entry name" value="TRANSCRIPTION REPRESSOR OFP7-RELATED"/>
    <property type="match status" value="1"/>
</dbReference>
<dbReference type="GO" id="GO:0005634">
    <property type="term" value="C:nucleus"/>
    <property type="evidence" value="ECO:0007669"/>
    <property type="project" value="UniProtKB-SubCell"/>
</dbReference>
<accession>A0A022QLH3</accession>
<dbReference type="InterPro" id="IPR006458">
    <property type="entry name" value="Ovate_C"/>
</dbReference>
<dbReference type="STRING" id="4155.A0A022QLH3"/>
<dbReference type="NCBIfam" id="TIGR01568">
    <property type="entry name" value="A_thal_3678"/>
    <property type="match status" value="1"/>
</dbReference>
<comment type="function">
    <text evidence="6">Transcriptional repressor that regulates multiple aspects of plant growth and development.</text>
</comment>
<sequence>MEPGRKKSSSSPSRTPIISRVFPVSWFSKLKQKSVGPEIKPAKKQQRRKRDFPQAGRRVARFYDDSDDDAYLRLSFRKETRTEDDNASGTNPICFKGFGSREMEAQTRKDHKRSTKQFEGRDDSLTEAGKIEKNGGSRSRKTEQNRAKACSVKKENRIKVLEEKKKVKKKFKKREAKEQEGGDSRTVFDSCAVRKCSFNPQQDFRESMVEMIVEKRIQRPEELEELLVSYLTLNSDVYHNLIIKVFQQVWLEISRGINENNTIHPK</sequence>
<dbReference type="EMBL" id="KI631456">
    <property type="protein sequence ID" value="EYU28123.1"/>
    <property type="molecule type" value="Genomic_DNA"/>
</dbReference>
<keyword evidence="4 6" id="KW-0804">Transcription</keyword>
<reference evidence="9 10" key="1">
    <citation type="journal article" date="2013" name="Proc. Natl. Acad. Sci. U.S.A.">
        <title>Fine-scale variation in meiotic recombination in Mimulus inferred from population shotgun sequencing.</title>
        <authorList>
            <person name="Hellsten U."/>
            <person name="Wright K.M."/>
            <person name="Jenkins J."/>
            <person name="Shu S."/>
            <person name="Yuan Y."/>
            <person name="Wessler S.R."/>
            <person name="Schmutz J."/>
            <person name="Willis J.H."/>
            <person name="Rokhsar D.S."/>
        </authorList>
    </citation>
    <scope>NUCLEOTIDE SEQUENCE [LARGE SCALE GENOMIC DNA]</scope>
    <source>
        <strain evidence="10">cv. DUN x IM62</strain>
    </source>
</reference>
<keyword evidence="2 6" id="KW-0678">Repressor</keyword>
<feature type="region of interest" description="Disordered" evidence="7">
    <location>
        <begin position="32"/>
        <end position="60"/>
    </location>
</feature>
<comment type="subcellular location">
    <subcellularLocation>
        <location evidence="1 6">Nucleus</location>
    </subcellularLocation>
</comment>
<evidence type="ECO:0000256" key="5">
    <source>
        <dbReference type="ARBA" id="ARBA00023242"/>
    </source>
</evidence>
<organism evidence="9 10">
    <name type="scientific">Erythranthe guttata</name>
    <name type="common">Yellow monkey flower</name>
    <name type="synonym">Mimulus guttatus</name>
    <dbReference type="NCBI Taxonomy" id="4155"/>
    <lineage>
        <taxon>Eukaryota</taxon>
        <taxon>Viridiplantae</taxon>
        <taxon>Streptophyta</taxon>
        <taxon>Embryophyta</taxon>
        <taxon>Tracheophyta</taxon>
        <taxon>Spermatophyta</taxon>
        <taxon>Magnoliopsida</taxon>
        <taxon>eudicotyledons</taxon>
        <taxon>Gunneridae</taxon>
        <taxon>Pentapetalae</taxon>
        <taxon>asterids</taxon>
        <taxon>lamiids</taxon>
        <taxon>Lamiales</taxon>
        <taxon>Phrymaceae</taxon>
        <taxon>Erythranthe</taxon>
    </lineage>
</organism>
<feature type="compositionally biased region" description="Basic and acidic residues" evidence="7">
    <location>
        <begin position="116"/>
        <end position="149"/>
    </location>
</feature>
<keyword evidence="3 6" id="KW-0805">Transcription regulation</keyword>
<gene>
    <name evidence="9" type="ORF">MIMGU_mgv1a025991mg</name>
</gene>
<dbReference type="GO" id="GO:0045892">
    <property type="term" value="P:negative regulation of DNA-templated transcription"/>
    <property type="evidence" value="ECO:0007669"/>
    <property type="project" value="UniProtKB-UniRule"/>
</dbReference>
<keyword evidence="10" id="KW-1185">Reference proteome</keyword>
<evidence type="ECO:0000313" key="9">
    <source>
        <dbReference type="EMBL" id="EYU28123.1"/>
    </source>
</evidence>
<dbReference type="Proteomes" id="UP000030748">
    <property type="component" value="Unassembled WGS sequence"/>
</dbReference>
<dbReference type="AlphaFoldDB" id="A0A022QLH3"/>
<dbReference type="PANTHER" id="PTHR33057:SF82">
    <property type="entry name" value="TRANSCRIPTION REPRESSOR OFP5"/>
    <property type="match status" value="1"/>
</dbReference>
<dbReference type="InterPro" id="IPR038933">
    <property type="entry name" value="Ovate"/>
</dbReference>
<evidence type="ECO:0000256" key="4">
    <source>
        <dbReference type="ARBA" id="ARBA00023163"/>
    </source>
</evidence>
<evidence type="ECO:0000256" key="1">
    <source>
        <dbReference type="ARBA" id="ARBA00004123"/>
    </source>
</evidence>
<feature type="domain" description="OVATE" evidence="8">
    <location>
        <begin position="193"/>
        <end position="252"/>
    </location>
</feature>
<name>A0A022QLH3_ERYGU</name>
<evidence type="ECO:0000313" key="10">
    <source>
        <dbReference type="Proteomes" id="UP000030748"/>
    </source>
</evidence>
<dbReference type="Pfam" id="PF04844">
    <property type="entry name" value="Ovate"/>
    <property type="match status" value="1"/>
</dbReference>
<evidence type="ECO:0000256" key="7">
    <source>
        <dbReference type="SAM" id="MobiDB-lite"/>
    </source>
</evidence>
<evidence type="ECO:0000256" key="3">
    <source>
        <dbReference type="ARBA" id="ARBA00023015"/>
    </source>
</evidence>
<evidence type="ECO:0000256" key="6">
    <source>
        <dbReference type="RuleBase" id="RU367028"/>
    </source>
</evidence>